<dbReference type="Ensembl" id="ENSORLT00000037406.1">
    <property type="protein sequence ID" value="ENSORLP00000036719.1"/>
    <property type="gene ID" value="ENSORLG00000022660.1"/>
</dbReference>
<organism evidence="1 2">
    <name type="scientific">Oryzias latipes</name>
    <name type="common">Japanese rice fish</name>
    <name type="synonym">Japanese killifish</name>
    <dbReference type="NCBI Taxonomy" id="8090"/>
    <lineage>
        <taxon>Eukaryota</taxon>
        <taxon>Metazoa</taxon>
        <taxon>Chordata</taxon>
        <taxon>Craniata</taxon>
        <taxon>Vertebrata</taxon>
        <taxon>Euteleostomi</taxon>
        <taxon>Actinopterygii</taxon>
        <taxon>Neopterygii</taxon>
        <taxon>Teleostei</taxon>
        <taxon>Neoteleostei</taxon>
        <taxon>Acanthomorphata</taxon>
        <taxon>Ovalentaria</taxon>
        <taxon>Atherinomorphae</taxon>
        <taxon>Beloniformes</taxon>
        <taxon>Adrianichthyidae</taxon>
        <taxon>Oryziinae</taxon>
        <taxon>Oryzias</taxon>
    </lineage>
</organism>
<reference evidence="1" key="2">
    <citation type="submission" date="2025-08" db="UniProtKB">
        <authorList>
            <consortium name="Ensembl"/>
        </authorList>
    </citation>
    <scope>IDENTIFICATION</scope>
    <source>
        <strain evidence="1">Hd-rR</strain>
    </source>
</reference>
<protein>
    <submittedName>
        <fullName evidence="1">Uncharacterized protein</fullName>
    </submittedName>
</protein>
<proteinExistence type="predicted"/>
<dbReference type="InParanoid" id="A0A3B3HY21"/>
<dbReference type="PANTHER" id="PTHR31025">
    <property type="entry name" value="SI:CH211-196P9.1-RELATED"/>
    <property type="match status" value="1"/>
</dbReference>
<reference evidence="1" key="3">
    <citation type="submission" date="2025-09" db="UniProtKB">
        <authorList>
            <consortium name="Ensembl"/>
        </authorList>
    </citation>
    <scope>IDENTIFICATION</scope>
    <source>
        <strain evidence="1">Hd-rR</strain>
    </source>
</reference>
<keyword evidence="2" id="KW-1185">Reference proteome</keyword>
<evidence type="ECO:0000313" key="1">
    <source>
        <dbReference type="Ensembl" id="ENSORLP00000036719.1"/>
    </source>
</evidence>
<accession>A0A3B3HY21</accession>
<dbReference type="AlphaFoldDB" id="A0A3B3HY21"/>
<dbReference type="Proteomes" id="UP000001038">
    <property type="component" value="Chromosome 18"/>
</dbReference>
<sequence>MNTSVEKRRECILKAVCLYLNESPDDLIKESLDADLDAEQATNEQLDMVILVIQHEGAEPTDDPVEVNIFIEGVEVLQGVKDVAYGCALLLGLIYCLNLEFPSKLKYTFEFIQKVLMDMDGQKLSPKLQVLKGKLYE</sequence>
<name>A0A3B3HY21_ORYLA</name>
<evidence type="ECO:0000313" key="2">
    <source>
        <dbReference type="Proteomes" id="UP000001038"/>
    </source>
</evidence>
<dbReference type="GeneTree" id="ENSGT00950000182912"/>
<reference evidence="1 2" key="1">
    <citation type="journal article" date="2007" name="Nature">
        <title>The medaka draft genome and insights into vertebrate genome evolution.</title>
        <authorList>
            <person name="Kasahara M."/>
            <person name="Naruse K."/>
            <person name="Sasaki S."/>
            <person name="Nakatani Y."/>
            <person name="Qu W."/>
            <person name="Ahsan B."/>
            <person name="Yamada T."/>
            <person name="Nagayasu Y."/>
            <person name="Doi K."/>
            <person name="Kasai Y."/>
            <person name="Jindo T."/>
            <person name="Kobayashi D."/>
            <person name="Shimada A."/>
            <person name="Toyoda A."/>
            <person name="Kuroki Y."/>
            <person name="Fujiyama A."/>
            <person name="Sasaki T."/>
            <person name="Shimizu A."/>
            <person name="Asakawa S."/>
            <person name="Shimizu N."/>
            <person name="Hashimoto S."/>
            <person name="Yang J."/>
            <person name="Lee Y."/>
            <person name="Matsushima K."/>
            <person name="Sugano S."/>
            <person name="Sakaizumi M."/>
            <person name="Narita T."/>
            <person name="Ohishi K."/>
            <person name="Haga S."/>
            <person name="Ohta F."/>
            <person name="Nomoto H."/>
            <person name="Nogata K."/>
            <person name="Morishita T."/>
            <person name="Endo T."/>
            <person name="Shin-I T."/>
            <person name="Takeda H."/>
            <person name="Morishita S."/>
            <person name="Kohara Y."/>
        </authorList>
    </citation>
    <scope>NUCLEOTIDE SEQUENCE [LARGE SCALE GENOMIC DNA]</scope>
    <source>
        <strain evidence="1 2">Hd-rR</strain>
    </source>
</reference>
<dbReference type="Bgee" id="ENSORLG00000022660">
    <property type="expression patterns" value="Expressed in testis and 13 other cell types or tissues"/>
</dbReference>
<dbReference type="PANTHER" id="PTHR31025:SF27">
    <property type="entry name" value="SI:CH211-193K19.2-RELATED"/>
    <property type="match status" value="1"/>
</dbReference>